<reference evidence="2 3" key="1">
    <citation type="submission" date="2023-03" db="EMBL/GenBank/DDBJ databases">
        <title>Thalassotalea loyana LMG 22536T draft genome sequence.</title>
        <authorList>
            <person name="Sawabe T."/>
        </authorList>
    </citation>
    <scope>NUCLEOTIDE SEQUENCE [LARGE SCALE GENOMIC DNA]</scope>
    <source>
        <strain evidence="2 3">LMG 22536</strain>
    </source>
</reference>
<accession>A0ABQ6HEP2</accession>
<feature type="domain" description="Gamma-glutamylcyclotransferase AIG2-like" evidence="1">
    <location>
        <begin position="5"/>
        <end position="108"/>
    </location>
</feature>
<dbReference type="RefSeq" id="WP_284297374.1">
    <property type="nucleotide sequence ID" value="NZ_BSSV01000003.1"/>
</dbReference>
<organism evidence="2 3">
    <name type="scientific">Thalassotalea loyana</name>
    <dbReference type="NCBI Taxonomy" id="280483"/>
    <lineage>
        <taxon>Bacteria</taxon>
        <taxon>Pseudomonadati</taxon>
        <taxon>Pseudomonadota</taxon>
        <taxon>Gammaproteobacteria</taxon>
        <taxon>Alteromonadales</taxon>
        <taxon>Colwelliaceae</taxon>
        <taxon>Thalassotalea</taxon>
    </lineage>
</organism>
<gene>
    <name evidence="2" type="ORF">tloyanaT_16030</name>
</gene>
<evidence type="ECO:0000313" key="3">
    <source>
        <dbReference type="Proteomes" id="UP001157134"/>
    </source>
</evidence>
<proteinExistence type="predicted"/>
<comment type="caution">
    <text evidence="2">The sequence shown here is derived from an EMBL/GenBank/DDBJ whole genome shotgun (WGS) entry which is preliminary data.</text>
</comment>
<protein>
    <submittedName>
        <fullName evidence="2">Gamma-glutamylcyclotransferase</fullName>
    </submittedName>
</protein>
<sequence length="111" mass="12428">MKEKLFVYGTLGPGRPNEHIMKNIGGDWHEGHVYGTLIEAGWGADLGYPGISLNRHGDKISGFIFSSDNLHNHWQMLDEFEGEGYCRVETDATLIDGTVVKAYIYALREAQ</sequence>
<evidence type="ECO:0000313" key="2">
    <source>
        <dbReference type="EMBL" id="GLX85351.1"/>
    </source>
</evidence>
<name>A0ABQ6HEP2_9GAMM</name>
<dbReference type="InterPro" id="IPR013024">
    <property type="entry name" value="GGCT-like"/>
</dbReference>
<dbReference type="SUPFAM" id="SSF110857">
    <property type="entry name" value="Gamma-glutamyl cyclotransferase-like"/>
    <property type="match status" value="1"/>
</dbReference>
<dbReference type="Gene3D" id="3.10.490.10">
    <property type="entry name" value="Gamma-glutamyl cyclotransferase-like"/>
    <property type="match status" value="1"/>
</dbReference>
<evidence type="ECO:0000259" key="1">
    <source>
        <dbReference type="Pfam" id="PF06094"/>
    </source>
</evidence>
<dbReference type="InterPro" id="IPR009288">
    <property type="entry name" value="AIG2-like_dom"/>
</dbReference>
<dbReference type="Pfam" id="PF06094">
    <property type="entry name" value="GGACT"/>
    <property type="match status" value="1"/>
</dbReference>
<dbReference type="InterPro" id="IPR036568">
    <property type="entry name" value="GGCT-like_sf"/>
</dbReference>
<keyword evidence="3" id="KW-1185">Reference proteome</keyword>
<dbReference type="Proteomes" id="UP001157134">
    <property type="component" value="Unassembled WGS sequence"/>
</dbReference>
<dbReference type="EMBL" id="BSSV01000003">
    <property type="protein sequence ID" value="GLX85351.1"/>
    <property type="molecule type" value="Genomic_DNA"/>
</dbReference>
<dbReference type="CDD" id="cd06661">
    <property type="entry name" value="GGCT_like"/>
    <property type="match status" value="1"/>
</dbReference>